<evidence type="ECO:0000313" key="2">
    <source>
        <dbReference type="Proteomes" id="UP001436297"/>
    </source>
</evidence>
<name>A0ABZ3EDY3_9STAP</name>
<proteinExistence type="predicted"/>
<dbReference type="InterPro" id="IPR025573">
    <property type="entry name" value="YwpF"/>
</dbReference>
<reference evidence="1 2" key="1">
    <citation type="journal article" date="2024" name="Pathogens">
        <title>Staphylococcus hsinchuensis sp. nov., Isolated from Soymilk.</title>
        <authorList>
            <person name="Wang Y.T."/>
            <person name="Lin Y.C."/>
            <person name="Hsieh Y.H."/>
            <person name="Lin Y.T."/>
            <person name="Hamada M."/>
            <person name="Chen C.C."/>
            <person name="Liou J.S."/>
            <person name="Lee A.Y."/>
            <person name="Zhang W.L."/>
            <person name="Chen Y.T."/>
            <person name="Huang C.H."/>
        </authorList>
    </citation>
    <scope>NUCLEOTIDE SEQUENCE [LARGE SCALE GENOMIC DNA]</scope>
    <source>
        <strain evidence="1 2">H164</strain>
    </source>
</reference>
<gene>
    <name evidence="1" type="ORF">QQM35_00170</name>
</gene>
<accession>A0ABZ3EDY3</accession>
<protein>
    <submittedName>
        <fullName evidence="1">YwpF-like family protein</fullName>
    </submittedName>
</protein>
<evidence type="ECO:0000313" key="1">
    <source>
        <dbReference type="EMBL" id="XAF70574.1"/>
    </source>
</evidence>
<dbReference type="Pfam" id="PF14183">
    <property type="entry name" value="YwpF"/>
    <property type="match status" value="1"/>
</dbReference>
<dbReference type="EMBL" id="CP128355">
    <property type="protein sequence ID" value="XAF70574.1"/>
    <property type="molecule type" value="Genomic_DNA"/>
</dbReference>
<sequence>MKTFKAVRFQIVSENGGVTEYEIDDGVIINKESSGTGWLLEIVISDFHLETMQQYMDDETLLDIRVVITRPANDPALFDATIKHITQLERAISVVFECHIYTLRQVYAESLLEQLIDDGLTGDELKKTFNRMMQSKPRLKDEKLEKNE</sequence>
<organism evidence="1 2">
    <name type="scientific">Staphylococcus hsinchuensis</name>
    <dbReference type="NCBI Taxonomy" id="3051183"/>
    <lineage>
        <taxon>Bacteria</taxon>
        <taxon>Bacillati</taxon>
        <taxon>Bacillota</taxon>
        <taxon>Bacilli</taxon>
        <taxon>Bacillales</taxon>
        <taxon>Staphylococcaceae</taxon>
        <taxon>Staphylococcus</taxon>
    </lineage>
</organism>
<dbReference type="Proteomes" id="UP001436297">
    <property type="component" value="Chromosome"/>
</dbReference>
<dbReference type="RefSeq" id="WP_251518264.1">
    <property type="nucleotide sequence ID" value="NZ_CP128355.1"/>
</dbReference>
<keyword evidence="2" id="KW-1185">Reference proteome</keyword>